<name>A0AAW2YPJ2_9EUKA</name>
<dbReference type="EMBL" id="JAOPGA020000496">
    <property type="protein sequence ID" value="KAL0479050.1"/>
    <property type="molecule type" value="Genomic_DNA"/>
</dbReference>
<evidence type="ECO:0000313" key="3">
    <source>
        <dbReference type="Proteomes" id="UP001431209"/>
    </source>
</evidence>
<protein>
    <submittedName>
        <fullName evidence="2">Developmentally-regulated protein</fullName>
    </submittedName>
</protein>
<evidence type="ECO:0000256" key="1">
    <source>
        <dbReference type="SAM" id="MobiDB-lite"/>
    </source>
</evidence>
<keyword evidence="3" id="KW-1185">Reference proteome</keyword>
<evidence type="ECO:0000313" key="2">
    <source>
        <dbReference type="EMBL" id="KAL0479050.1"/>
    </source>
</evidence>
<dbReference type="AlphaFoldDB" id="A0AAW2YPJ2"/>
<sequence length="258" mass="29550">MHHQEIQYPTRCADLGHYLGFETDHDGTTANIMPLQNTSWLLAPGEYPIMSAYDSCSDEGQPVTDFTRSFFDEGSLSQLQDQLSNAEESLDTSPISSLHLVDNLLQVDELEVPWFYKSTSLPVTTTPHTTRKDNSDTESDERLEDSETEKKSVAILKPLSRRTSYCKRSPEPRITKRKTSSCKRRNAVVLDEEVNDLSNAQNTCCLSGCENGVTNRLRFSLRRTHCFKDDFLLKGYNKICQYHYFSDLYQHKKLTVKD</sequence>
<organism evidence="2 3">
    <name type="scientific">Acrasis kona</name>
    <dbReference type="NCBI Taxonomy" id="1008807"/>
    <lineage>
        <taxon>Eukaryota</taxon>
        <taxon>Discoba</taxon>
        <taxon>Heterolobosea</taxon>
        <taxon>Tetramitia</taxon>
        <taxon>Eutetramitia</taxon>
        <taxon>Acrasidae</taxon>
        <taxon>Acrasis</taxon>
    </lineage>
</organism>
<comment type="caution">
    <text evidence="2">The sequence shown here is derived from an EMBL/GenBank/DDBJ whole genome shotgun (WGS) entry which is preliminary data.</text>
</comment>
<feature type="compositionally biased region" description="Acidic residues" evidence="1">
    <location>
        <begin position="136"/>
        <end position="147"/>
    </location>
</feature>
<reference evidence="2 3" key="1">
    <citation type="submission" date="2024-03" db="EMBL/GenBank/DDBJ databases">
        <title>The Acrasis kona genome and developmental transcriptomes reveal deep origins of eukaryotic multicellular pathways.</title>
        <authorList>
            <person name="Sheikh S."/>
            <person name="Fu C.-J."/>
            <person name="Brown M.W."/>
            <person name="Baldauf S.L."/>
        </authorList>
    </citation>
    <scope>NUCLEOTIDE SEQUENCE [LARGE SCALE GENOMIC DNA]</scope>
    <source>
        <strain evidence="2 3">ATCC MYA-3509</strain>
    </source>
</reference>
<proteinExistence type="predicted"/>
<accession>A0AAW2YPJ2</accession>
<gene>
    <name evidence="2" type="ORF">AKO1_007949</name>
</gene>
<feature type="region of interest" description="Disordered" evidence="1">
    <location>
        <begin position="123"/>
        <end position="150"/>
    </location>
</feature>
<dbReference type="Proteomes" id="UP001431209">
    <property type="component" value="Unassembled WGS sequence"/>
</dbReference>